<evidence type="ECO:0000313" key="8">
    <source>
        <dbReference type="EMBL" id="AKI97773.1"/>
    </source>
</evidence>
<feature type="domain" description="SSD" evidence="7">
    <location>
        <begin position="222"/>
        <end position="333"/>
    </location>
</feature>
<organism evidence="8 9">
    <name type="scientific">Kosmotoga pacifica</name>
    <dbReference type="NCBI Taxonomy" id="1330330"/>
    <lineage>
        <taxon>Bacteria</taxon>
        <taxon>Thermotogati</taxon>
        <taxon>Thermotogota</taxon>
        <taxon>Thermotogae</taxon>
        <taxon>Kosmotogales</taxon>
        <taxon>Kosmotogaceae</taxon>
        <taxon>Kosmotoga</taxon>
    </lineage>
</organism>
<feature type="transmembrane region" description="Helical" evidence="6">
    <location>
        <begin position="630"/>
        <end position="654"/>
    </location>
</feature>
<dbReference type="SUPFAM" id="SSF82866">
    <property type="entry name" value="Multidrug efflux transporter AcrB transmembrane domain"/>
    <property type="match status" value="2"/>
</dbReference>
<keyword evidence="5 6" id="KW-0472">Membrane</keyword>
<dbReference type="InterPro" id="IPR004869">
    <property type="entry name" value="MMPL_dom"/>
</dbReference>
<reference evidence="8 9" key="1">
    <citation type="submission" date="2015-04" db="EMBL/GenBank/DDBJ databases">
        <title>Complete Genome Sequence of Kosmotoga pacifica SLHLJ1.</title>
        <authorList>
            <person name="Jiang L.J."/>
            <person name="Shao Z.Z."/>
            <person name="Jebbar M."/>
        </authorList>
    </citation>
    <scope>NUCLEOTIDE SEQUENCE [LARGE SCALE GENOMIC DNA]</scope>
    <source>
        <strain evidence="8 9">SLHLJ1</strain>
    </source>
</reference>
<accession>A0A0G2ZG32</accession>
<dbReference type="PATRIC" id="fig|1330330.3.peg.1632"/>
<evidence type="ECO:0000256" key="5">
    <source>
        <dbReference type="ARBA" id="ARBA00023136"/>
    </source>
</evidence>
<evidence type="ECO:0000256" key="2">
    <source>
        <dbReference type="ARBA" id="ARBA00022475"/>
    </source>
</evidence>
<dbReference type="PANTHER" id="PTHR33406">
    <property type="entry name" value="MEMBRANE PROTEIN MJ1562-RELATED"/>
    <property type="match status" value="1"/>
</dbReference>
<keyword evidence="9" id="KW-1185">Reference proteome</keyword>
<feature type="transmembrane region" description="Helical" evidence="6">
    <location>
        <begin position="561"/>
        <end position="581"/>
    </location>
</feature>
<dbReference type="InterPro" id="IPR000731">
    <property type="entry name" value="SSD"/>
</dbReference>
<feature type="domain" description="SSD" evidence="7">
    <location>
        <begin position="559"/>
        <end position="685"/>
    </location>
</feature>
<evidence type="ECO:0000256" key="4">
    <source>
        <dbReference type="ARBA" id="ARBA00022989"/>
    </source>
</evidence>
<evidence type="ECO:0000259" key="7">
    <source>
        <dbReference type="PROSITE" id="PS50156"/>
    </source>
</evidence>
<feature type="transmembrane region" description="Helical" evidence="6">
    <location>
        <begin position="7"/>
        <end position="27"/>
    </location>
</feature>
<feature type="transmembrane region" description="Helical" evidence="6">
    <location>
        <begin position="207"/>
        <end position="229"/>
    </location>
</feature>
<evidence type="ECO:0000256" key="3">
    <source>
        <dbReference type="ARBA" id="ARBA00022692"/>
    </source>
</evidence>
<dbReference type="AlphaFoldDB" id="A0A0G2ZG32"/>
<gene>
    <name evidence="8" type="ORF">IX53_08055</name>
</gene>
<dbReference type="GO" id="GO:0005886">
    <property type="term" value="C:plasma membrane"/>
    <property type="evidence" value="ECO:0007669"/>
    <property type="project" value="UniProtKB-SubCell"/>
</dbReference>
<feature type="transmembrane region" description="Helical" evidence="6">
    <location>
        <begin position="587"/>
        <end position="609"/>
    </location>
</feature>
<feature type="transmembrane region" description="Helical" evidence="6">
    <location>
        <begin position="182"/>
        <end position="200"/>
    </location>
</feature>
<feature type="transmembrane region" description="Helical" evidence="6">
    <location>
        <begin position="235"/>
        <end position="256"/>
    </location>
</feature>
<dbReference type="OrthoDB" id="36236at2"/>
<keyword evidence="4 6" id="KW-1133">Transmembrane helix</keyword>
<dbReference type="PANTHER" id="PTHR33406:SF13">
    <property type="entry name" value="MEMBRANE PROTEIN YDFJ"/>
    <property type="match status" value="1"/>
</dbReference>
<dbReference type="STRING" id="1330330.IX53_08055"/>
<dbReference type="Proteomes" id="UP000035159">
    <property type="component" value="Chromosome"/>
</dbReference>
<feature type="transmembrane region" description="Helical" evidence="6">
    <location>
        <begin position="283"/>
        <end position="304"/>
    </location>
</feature>
<evidence type="ECO:0000256" key="6">
    <source>
        <dbReference type="SAM" id="Phobius"/>
    </source>
</evidence>
<proteinExistence type="predicted"/>
<comment type="subcellular location">
    <subcellularLocation>
        <location evidence="1">Cell membrane</location>
        <topology evidence="1">Multi-pass membrane protein</topology>
    </subcellularLocation>
</comment>
<keyword evidence="2" id="KW-1003">Cell membrane</keyword>
<dbReference type="PROSITE" id="PS50156">
    <property type="entry name" value="SSD"/>
    <property type="match status" value="2"/>
</dbReference>
<dbReference type="KEGG" id="kpf:IX53_08055"/>
<feature type="transmembrane region" description="Helical" evidence="6">
    <location>
        <begin position="536"/>
        <end position="554"/>
    </location>
</feature>
<evidence type="ECO:0000256" key="1">
    <source>
        <dbReference type="ARBA" id="ARBA00004651"/>
    </source>
</evidence>
<dbReference type="InterPro" id="IPR050545">
    <property type="entry name" value="Mycobact_MmpL"/>
</dbReference>
<feature type="transmembrane region" description="Helical" evidence="6">
    <location>
        <begin position="660"/>
        <end position="687"/>
    </location>
</feature>
<sequence>MSKKTSTAVIISFVMLSIIVFSFLPGLSYGSTEELTFREGETSDNLPDKLLIIVKTPNILNPDNSVLLYNVVKALKQVDGVLKVNSIFDAADISLRGLSIDGKPYFNEGIPEKNASEILTNPLYVGNLIDSEGKVAFIALDVKAVDLHAVEEILNELPKSFEYNMTGTPVVDYGIEKSVNQLIYIFPPVLFFLMWLIYFFRLGDARAALLPPLFAALAAGWTYAIAAIIGIKLNILTSTVGLFVIVVSSSYGLHVIDRYLLFRSKQGHTGALVHAIKDEAPSLFLSALTTAVGFLTFLFSSMAAMKELGLLVSLGVGFSFVFSLFVIPAFISLIDFKTHHSRLTVKFKLGGKTGVMVSAILFILLLISPFFIKNLKVNSDQFGFFKKGSEIVKSAETSREYFGWVVPFYVKLHKVKGSFTAKDAPVIENILSDLNSVEGVRGTNSIMDIVDSFNVPLPIMMIFSRSEQGREILSEFVDGDTLRIMVKTPQTDAIGAVELKRAIDEVMQKYPQYDYIVSSPLLNFASLNTNTSKNQILTIFTAFGMIFLLLLVIFRSFRLTLIAIVPIVGTTILNFAYMTVFGLTLDIGTSIVAGMLMGLIIDYSIHLMLRYRILRKHYDKPEAIQKAMDDIGPVIVASGLSLVAGFSSLFFTPMKIYSDLAILLVLGVATGVVMTLFIVPTLLSFSITTKVKTPTRKSSYKGKPIISEPASVIEKRD</sequence>
<dbReference type="Gene3D" id="1.20.1640.10">
    <property type="entry name" value="Multidrug efflux transporter AcrB transmembrane domain"/>
    <property type="match status" value="2"/>
</dbReference>
<name>A0A0G2ZG32_9BACT</name>
<dbReference type="Pfam" id="PF03176">
    <property type="entry name" value="MMPL"/>
    <property type="match status" value="2"/>
</dbReference>
<evidence type="ECO:0000313" key="9">
    <source>
        <dbReference type="Proteomes" id="UP000035159"/>
    </source>
</evidence>
<feature type="transmembrane region" description="Helical" evidence="6">
    <location>
        <begin position="310"/>
        <end position="334"/>
    </location>
</feature>
<feature type="transmembrane region" description="Helical" evidence="6">
    <location>
        <begin position="355"/>
        <end position="372"/>
    </location>
</feature>
<dbReference type="EMBL" id="CP011232">
    <property type="protein sequence ID" value="AKI97773.1"/>
    <property type="molecule type" value="Genomic_DNA"/>
</dbReference>
<keyword evidence="3 6" id="KW-0812">Transmembrane</keyword>
<dbReference type="RefSeq" id="WP_047754908.1">
    <property type="nucleotide sequence ID" value="NZ_CAJUHA010000006.1"/>
</dbReference>
<protein>
    <recommendedName>
        <fullName evidence="7">SSD domain-containing protein</fullName>
    </recommendedName>
</protein>